<evidence type="ECO:0000313" key="2">
    <source>
        <dbReference type="Proteomes" id="UP000008177"/>
    </source>
</evidence>
<gene>
    <name evidence="1" type="ORF">BofuT4_P141940.1</name>
</gene>
<dbReference type="EMBL" id="FQ790362">
    <property type="protein sequence ID" value="CCD56932.1"/>
    <property type="molecule type" value="Genomic_DNA"/>
</dbReference>
<name>G2YZ84_BOTF4</name>
<sequence>MRVHFGQCICGAGSCSPNSNFYPIAPRDNTAHLIQTAFRPRAARPYHKLRKYYRNEIRAWELQQRKLAKAPFIDEDYSGVSSQALKNILQQCKCTNPIIRLKCYDYITKKRYVAGSYNKPIS</sequence>
<protein>
    <submittedName>
        <fullName evidence="1">Uncharacterized protein</fullName>
    </submittedName>
</protein>
<reference evidence="2" key="1">
    <citation type="journal article" date="2011" name="PLoS Genet.">
        <title>Genomic analysis of the necrotrophic fungal pathogens Sclerotinia sclerotiorum and Botrytis cinerea.</title>
        <authorList>
            <person name="Amselem J."/>
            <person name="Cuomo C.A."/>
            <person name="van Kan J.A."/>
            <person name="Viaud M."/>
            <person name="Benito E.P."/>
            <person name="Couloux A."/>
            <person name="Coutinho P.M."/>
            <person name="de Vries R.P."/>
            <person name="Dyer P.S."/>
            <person name="Fillinger S."/>
            <person name="Fournier E."/>
            <person name="Gout L."/>
            <person name="Hahn M."/>
            <person name="Kohn L."/>
            <person name="Lapalu N."/>
            <person name="Plummer K.M."/>
            <person name="Pradier J.M."/>
            <person name="Quevillon E."/>
            <person name="Sharon A."/>
            <person name="Simon A."/>
            <person name="ten Have A."/>
            <person name="Tudzynski B."/>
            <person name="Tudzynski P."/>
            <person name="Wincker P."/>
            <person name="Andrew M."/>
            <person name="Anthouard V."/>
            <person name="Beever R.E."/>
            <person name="Beffa R."/>
            <person name="Benoit I."/>
            <person name="Bouzid O."/>
            <person name="Brault B."/>
            <person name="Chen Z."/>
            <person name="Choquer M."/>
            <person name="Collemare J."/>
            <person name="Cotton P."/>
            <person name="Danchin E.G."/>
            <person name="Da Silva C."/>
            <person name="Gautier A."/>
            <person name="Giraud C."/>
            <person name="Giraud T."/>
            <person name="Gonzalez C."/>
            <person name="Grossetete S."/>
            <person name="Guldener U."/>
            <person name="Henrissat B."/>
            <person name="Howlett B.J."/>
            <person name="Kodira C."/>
            <person name="Kretschmer M."/>
            <person name="Lappartient A."/>
            <person name="Leroch M."/>
            <person name="Levis C."/>
            <person name="Mauceli E."/>
            <person name="Neuveglise C."/>
            <person name="Oeser B."/>
            <person name="Pearson M."/>
            <person name="Poulain J."/>
            <person name="Poussereau N."/>
            <person name="Quesneville H."/>
            <person name="Rascle C."/>
            <person name="Schumacher J."/>
            <person name="Segurens B."/>
            <person name="Sexton A."/>
            <person name="Silva E."/>
            <person name="Sirven C."/>
            <person name="Soanes D.M."/>
            <person name="Talbot N.J."/>
            <person name="Templeton M."/>
            <person name="Yandava C."/>
            <person name="Yarden O."/>
            <person name="Zeng Q."/>
            <person name="Rollins J.A."/>
            <person name="Lebrun M.H."/>
            <person name="Dickman M."/>
        </authorList>
    </citation>
    <scope>NUCLEOTIDE SEQUENCE [LARGE SCALE GENOMIC DNA]</scope>
    <source>
        <strain evidence="2">T4</strain>
    </source>
</reference>
<dbReference type="HOGENOM" id="CLU_2026368_0_0_1"/>
<accession>G2YZ84</accession>
<dbReference type="Proteomes" id="UP000008177">
    <property type="component" value="Unplaced contigs"/>
</dbReference>
<organism evidence="1 2">
    <name type="scientific">Botryotinia fuckeliana (strain T4)</name>
    <name type="common">Noble rot fungus</name>
    <name type="synonym">Botrytis cinerea</name>
    <dbReference type="NCBI Taxonomy" id="999810"/>
    <lineage>
        <taxon>Eukaryota</taxon>
        <taxon>Fungi</taxon>
        <taxon>Dikarya</taxon>
        <taxon>Ascomycota</taxon>
        <taxon>Pezizomycotina</taxon>
        <taxon>Leotiomycetes</taxon>
        <taxon>Helotiales</taxon>
        <taxon>Sclerotiniaceae</taxon>
        <taxon>Botrytis</taxon>
    </lineage>
</organism>
<dbReference type="AlphaFoldDB" id="G2YZ84"/>
<proteinExistence type="predicted"/>
<evidence type="ECO:0000313" key="1">
    <source>
        <dbReference type="EMBL" id="CCD56932.1"/>
    </source>
</evidence>
<dbReference type="InParanoid" id="G2YZ84"/>
<dbReference type="PROSITE" id="PS51257">
    <property type="entry name" value="PROKAR_LIPOPROTEIN"/>
    <property type="match status" value="1"/>
</dbReference>